<dbReference type="Proteomes" id="UP000224902">
    <property type="component" value="Segment"/>
</dbReference>
<sequence length="105" mass="11945">MTQYDATSTAKVGVPNPKRATHATYKIGRQPKLKYQTRGEAKNALRWCLSEGATTRSGNKSMSRMTVYKFTNDEYVPIFDSLSELAKAYIDAKITEDELFNLIDW</sequence>
<name>A0A1I9SAA7_9CAUD</name>
<feature type="compositionally biased region" description="Polar residues" evidence="1">
    <location>
        <begin position="1"/>
        <end position="10"/>
    </location>
</feature>
<keyword evidence="3" id="KW-1185">Reference proteome</keyword>
<proteinExistence type="predicted"/>
<evidence type="ECO:0000313" key="2">
    <source>
        <dbReference type="EMBL" id="AOZ63713.1"/>
    </source>
</evidence>
<gene>
    <name evidence="2" type="ORF">SEA_WEASELS2_127</name>
</gene>
<evidence type="ECO:0000256" key="1">
    <source>
        <dbReference type="SAM" id="MobiDB-lite"/>
    </source>
</evidence>
<evidence type="ECO:0000313" key="3">
    <source>
        <dbReference type="Proteomes" id="UP000224902"/>
    </source>
</evidence>
<protein>
    <submittedName>
        <fullName evidence="2">Uncharacterized protein</fullName>
    </submittedName>
</protein>
<organism evidence="2 3">
    <name type="scientific">Rhodococcus phage Weasels2</name>
    <dbReference type="NCBI Taxonomy" id="1897437"/>
    <lineage>
        <taxon>Viruses</taxon>
        <taxon>Duplodnaviria</taxon>
        <taxon>Heunggongvirae</taxon>
        <taxon>Uroviricota</taxon>
        <taxon>Caudoviricetes</taxon>
        <taxon>Weaselvirus</taxon>
        <taxon>Weaselvirus weasel</taxon>
    </lineage>
</organism>
<accession>A0A1I9SAA7</accession>
<dbReference type="EMBL" id="KX774321">
    <property type="protein sequence ID" value="AOZ63713.1"/>
    <property type="molecule type" value="Genomic_DNA"/>
</dbReference>
<reference evidence="3" key="1">
    <citation type="submission" date="2016-08" db="EMBL/GenBank/DDBJ databases">
        <authorList>
            <person name="Seilhamer J.J."/>
        </authorList>
    </citation>
    <scope>NUCLEOTIDE SEQUENCE [LARGE SCALE GENOMIC DNA]</scope>
</reference>
<feature type="region of interest" description="Disordered" evidence="1">
    <location>
        <begin position="1"/>
        <end position="20"/>
    </location>
</feature>